<sequence length="52" mass="6155">MDFPFLSKLSQFKLSTKVEAVEALGQEFRPQLQANNRSFEWTLKDHNNLLTW</sequence>
<dbReference type="Proteomes" id="UP001159364">
    <property type="component" value="Linkage Group LG07"/>
</dbReference>
<keyword evidence="2" id="KW-1185">Reference proteome</keyword>
<accession>A0AAV8SZN1</accession>
<dbReference type="EMBL" id="JAIWQS010000007">
    <property type="protein sequence ID" value="KAJ8759925.1"/>
    <property type="molecule type" value="Genomic_DNA"/>
</dbReference>
<gene>
    <name evidence="1" type="ORF">K2173_010071</name>
</gene>
<name>A0AAV8SZN1_9ROSI</name>
<reference evidence="1 2" key="1">
    <citation type="submission" date="2021-09" db="EMBL/GenBank/DDBJ databases">
        <title>Genomic insights and catalytic innovation underlie evolution of tropane alkaloids biosynthesis.</title>
        <authorList>
            <person name="Wang Y.-J."/>
            <person name="Tian T."/>
            <person name="Huang J.-P."/>
            <person name="Huang S.-X."/>
        </authorList>
    </citation>
    <scope>NUCLEOTIDE SEQUENCE [LARGE SCALE GENOMIC DNA]</scope>
    <source>
        <strain evidence="1">KIB-2018</strain>
        <tissue evidence="1">Leaf</tissue>
    </source>
</reference>
<comment type="caution">
    <text evidence="1">The sequence shown here is derived from an EMBL/GenBank/DDBJ whole genome shotgun (WGS) entry which is preliminary data.</text>
</comment>
<protein>
    <submittedName>
        <fullName evidence="1">Uncharacterized protein</fullName>
    </submittedName>
</protein>
<proteinExistence type="predicted"/>
<dbReference type="AlphaFoldDB" id="A0AAV8SZN1"/>
<organism evidence="1 2">
    <name type="scientific">Erythroxylum novogranatense</name>
    <dbReference type="NCBI Taxonomy" id="1862640"/>
    <lineage>
        <taxon>Eukaryota</taxon>
        <taxon>Viridiplantae</taxon>
        <taxon>Streptophyta</taxon>
        <taxon>Embryophyta</taxon>
        <taxon>Tracheophyta</taxon>
        <taxon>Spermatophyta</taxon>
        <taxon>Magnoliopsida</taxon>
        <taxon>eudicotyledons</taxon>
        <taxon>Gunneridae</taxon>
        <taxon>Pentapetalae</taxon>
        <taxon>rosids</taxon>
        <taxon>fabids</taxon>
        <taxon>Malpighiales</taxon>
        <taxon>Erythroxylaceae</taxon>
        <taxon>Erythroxylum</taxon>
    </lineage>
</organism>
<evidence type="ECO:0000313" key="2">
    <source>
        <dbReference type="Proteomes" id="UP001159364"/>
    </source>
</evidence>
<evidence type="ECO:0000313" key="1">
    <source>
        <dbReference type="EMBL" id="KAJ8759925.1"/>
    </source>
</evidence>